<feature type="region of interest" description="Disordered" evidence="1">
    <location>
        <begin position="161"/>
        <end position="194"/>
    </location>
</feature>
<dbReference type="Proteomes" id="UP001148838">
    <property type="component" value="Unassembled WGS sequence"/>
</dbReference>
<reference evidence="2 3" key="1">
    <citation type="journal article" date="2022" name="Allergy">
        <title>Genome assembly and annotation of Periplaneta americana reveal a comprehensive cockroach allergen profile.</title>
        <authorList>
            <person name="Wang L."/>
            <person name="Xiong Q."/>
            <person name="Saelim N."/>
            <person name="Wang L."/>
            <person name="Nong W."/>
            <person name="Wan A.T."/>
            <person name="Shi M."/>
            <person name="Liu X."/>
            <person name="Cao Q."/>
            <person name="Hui J.H.L."/>
            <person name="Sookrung N."/>
            <person name="Leung T.F."/>
            <person name="Tungtrongchitr A."/>
            <person name="Tsui S.K.W."/>
        </authorList>
    </citation>
    <scope>NUCLEOTIDE SEQUENCE [LARGE SCALE GENOMIC DNA]</scope>
    <source>
        <strain evidence="2">PWHHKU_190912</strain>
    </source>
</reference>
<dbReference type="EMBL" id="JAJSOF020000036">
    <property type="protein sequence ID" value="KAJ4428724.1"/>
    <property type="molecule type" value="Genomic_DNA"/>
</dbReference>
<proteinExistence type="predicted"/>
<name>A0ABQ8S3X8_PERAM</name>
<comment type="caution">
    <text evidence="2">The sequence shown here is derived from an EMBL/GenBank/DDBJ whole genome shotgun (WGS) entry which is preliminary data.</text>
</comment>
<evidence type="ECO:0008006" key="4">
    <source>
        <dbReference type="Google" id="ProtNLM"/>
    </source>
</evidence>
<gene>
    <name evidence="2" type="ORF">ANN_25717</name>
</gene>
<organism evidence="2 3">
    <name type="scientific">Periplaneta americana</name>
    <name type="common">American cockroach</name>
    <name type="synonym">Blatta americana</name>
    <dbReference type="NCBI Taxonomy" id="6978"/>
    <lineage>
        <taxon>Eukaryota</taxon>
        <taxon>Metazoa</taxon>
        <taxon>Ecdysozoa</taxon>
        <taxon>Arthropoda</taxon>
        <taxon>Hexapoda</taxon>
        <taxon>Insecta</taxon>
        <taxon>Pterygota</taxon>
        <taxon>Neoptera</taxon>
        <taxon>Polyneoptera</taxon>
        <taxon>Dictyoptera</taxon>
        <taxon>Blattodea</taxon>
        <taxon>Blattoidea</taxon>
        <taxon>Blattidae</taxon>
        <taxon>Blattinae</taxon>
        <taxon>Periplaneta</taxon>
    </lineage>
</organism>
<feature type="region of interest" description="Disordered" evidence="1">
    <location>
        <begin position="212"/>
        <end position="234"/>
    </location>
</feature>
<protein>
    <recommendedName>
        <fullName evidence="4">Reverse transcriptase domain-containing protein</fullName>
    </recommendedName>
</protein>
<feature type="compositionally biased region" description="Polar residues" evidence="1">
    <location>
        <begin position="213"/>
        <end position="224"/>
    </location>
</feature>
<evidence type="ECO:0000256" key="1">
    <source>
        <dbReference type="SAM" id="MobiDB-lite"/>
    </source>
</evidence>
<evidence type="ECO:0000313" key="2">
    <source>
        <dbReference type="EMBL" id="KAJ4428724.1"/>
    </source>
</evidence>
<accession>A0ABQ8S3X8</accession>
<sequence length="234" mass="25640">MGIINALSPLLFNFALEYAIRKVQDNKQGLELNGLHQLLVYADDVNMLGENTQTIMENTEIFKRSCNGMALILPLFIPTLLVWLIDVASVKKHRLFSAPETIQSASQVTVRVSVMDSKVAARMAALHGHWLAPVLPTVMVIVHTELALFTVQIGKSSAASSVANTHGQKETKPLQTITKNSKEPTLEIQQASHPRSRQSILLLVSDHAGYPSVQPSWNPSQTHAPSEPGLTVHT</sequence>
<keyword evidence="3" id="KW-1185">Reference proteome</keyword>
<evidence type="ECO:0000313" key="3">
    <source>
        <dbReference type="Proteomes" id="UP001148838"/>
    </source>
</evidence>